<dbReference type="HOGENOM" id="CLU_3189589_0_0_14"/>
<dbReference type="Proteomes" id="UP000013941">
    <property type="component" value="Chromosome"/>
</dbReference>
<organism evidence="1 2">
    <name type="scientific">Strawberry lethal yellows phytoplasma (CPA) str. NZSb11</name>
    <dbReference type="NCBI Taxonomy" id="980422"/>
    <lineage>
        <taxon>Bacteria</taxon>
        <taxon>Bacillati</taxon>
        <taxon>Mycoplasmatota</taxon>
        <taxon>Mollicutes</taxon>
        <taxon>Acholeplasmatales</taxon>
        <taxon>Acholeplasmataceae</taxon>
        <taxon>Candidatus Phytoplasma</taxon>
        <taxon>16SrXII (Stolbur group)</taxon>
    </lineage>
</organism>
<reference evidence="1 2" key="1">
    <citation type="journal article" date="2013" name="BMC Genomics">
        <title>Comparison of the complete genome sequence of two closely related isolates of 'Candidatus Phytoplasma australiense' reveals genome plasticity.</title>
        <authorList>
            <person name="Andersen M.T."/>
            <person name="Liefting L.W."/>
            <person name="Havukkala I."/>
            <person name="Beever R.E."/>
        </authorList>
    </citation>
    <scope>NUCLEOTIDE SEQUENCE [LARGE SCALE GENOMIC DNA]</scope>
    <source>
        <strain evidence="1 2">NZSb11</strain>
    </source>
</reference>
<dbReference type="KEGG" id="nzs:SLY_1066"/>
<dbReference type="EMBL" id="CP002548">
    <property type="protein sequence ID" value="AGL90975.1"/>
    <property type="molecule type" value="Genomic_DNA"/>
</dbReference>
<evidence type="ECO:0000313" key="1">
    <source>
        <dbReference type="EMBL" id="AGL90975.1"/>
    </source>
</evidence>
<keyword evidence="2" id="KW-1185">Reference proteome</keyword>
<sequence>MSHSKIHIRFLLLKKFRIKNNFSILSKKIFRKNIVGMIQKHQNQFL</sequence>
<dbReference type="PATRIC" id="fig|980422.3.peg.978"/>
<evidence type="ECO:0000313" key="2">
    <source>
        <dbReference type="Proteomes" id="UP000013941"/>
    </source>
</evidence>
<dbReference type="AlphaFoldDB" id="R4RNN4"/>
<protein>
    <submittedName>
        <fullName evidence="1">Uncharacterized protein</fullName>
    </submittedName>
</protein>
<accession>R4RNN4</accession>
<gene>
    <name evidence="1" type="ORF">SLY_1066</name>
</gene>
<proteinExistence type="predicted"/>
<name>R4RNN4_PHYAS</name>